<proteinExistence type="predicted"/>
<sequence>MDECYHGNDLIPAEECHRLCGLAFKGIPEDSKFGFCRKGYCYCQAYQRYDHLHQPIILRYKLDELDKENEKNRERKNRKLNKKANKRGYRILLTEDQEYSCTHSEPRHDREITDQPSCSYWQSKDSEASQ</sequence>
<gene>
    <name evidence="1" type="ORF">QAD02_006812</name>
</gene>
<keyword evidence="2" id="KW-1185">Reference proteome</keyword>
<dbReference type="EMBL" id="CM056744">
    <property type="protein sequence ID" value="KAJ8665150.1"/>
    <property type="molecule type" value="Genomic_DNA"/>
</dbReference>
<name>A0ACC2N1Z1_9HYME</name>
<evidence type="ECO:0000313" key="1">
    <source>
        <dbReference type="EMBL" id="KAJ8665150.1"/>
    </source>
</evidence>
<reference evidence="1" key="1">
    <citation type="submission" date="2023-04" db="EMBL/GenBank/DDBJ databases">
        <title>A chromosome-level genome assembly of the parasitoid wasp Eretmocerus hayati.</title>
        <authorList>
            <person name="Zhong Y."/>
            <person name="Liu S."/>
            <person name="Liu Y."/>
        </authorList>
    </citation>
    <scope>NUCLEOTIDE SEQUENCE</scope>
    <source>
        <strain evidence="1">ZJU_SS_LIU_2023</strain>
    </source>
</reference>
<accession>A0ACC2N1Z1</accession>
<evidence type="ECO:0000313" key="2">
    <source>
        <dbReference type="Proteomes" id="UP001239111"/>
    </source>
</evidence>
<organism evidence="1 2">
    <name type="scientific">Eretmocerus hayati</name>
    <dbReference type="NCBI Taxonomy" id="131215"/>
    <lineage>
        <taxon>Eukaryota</taxon>
        <taxon>Metazoa</taxon>
        <taxon>Ecdysozoa</taxon>
        <taxon>Arthropoda</taxon>
        <taxon>Hexapoda</taxon>
        <taxon>Insecta</taxon>
        <taxon>Pterygota</taxon>
        <taxon>Neoptera</taxon>
        <taxon>Endopterygota</taxon>
        <taxon>Hymenoptera</taxon>
        <taxon>Apocrita</taxon>
        <taxon>Proctotrupomorpha</taxon>
        <taxon>Chalcidoidea</taxon>
        <taxon>Aphelinidae</taxon>
        <taxon>Aphelininae</taxon>
        <taxon>Eretmocerus</taxon>
    </lineage>
</organism>
<comment type="caution">
    <text evidence="1">The sequence shown here is derived from an EMBL/GenBank/DDBJ whole genome shotgun (WGS) entry which is preliminary data.</text>
</comment>
<protein>
    <submittedName>
        <fullName evidence="1">Uncharacterized protein</fullName>
    </submittedName>
</protein>
<dbReference type="Proteomes" id="UP001239111">
    <property type="component" value="Chromosome 4"/>
</dbReference>